<dbReference type="GO" id="GO:0050660">
    <property type="term" value="F:flavin adenine dinucleotide binding"/>
    <property type="evidence" value="ECO:0007669"/>
    <property type="project" value="UniProtKB-UniRule"/>
</dbReference>
<dbReference type="Proteomes" id="UP000063781">
    <property type="component" value="Chromosome"/>
</dbReference>
<evidence type="ECO:0000256" key="3">
    <source>
        <dbReference type="ARBA" id="ARBA00022857"/>
    </source>
</evidence>
<dbReference type="SUPFAM" id="SSF51905">
    <property type="entry name" value="FAD/NAD(P)-binding domain"/>
    <property type="match status" value="1"/>
</dbReference>
<name>A0A0X8H0G9_9FIRM</name>
<comment type="caution">
    <text evidence="5">Lacks conserved residue(s) required for the propagation of feature annotation.</text>
</comment>
<comment type="catalytic activity">
    <reaction evidence="5">
        <text>2 reduced [2Fe-2S]-[ferredoxin] + NADP(+) + H(+) = 2 oxidized [2Fe-2S]-[ferredoxin] + NADPH</text>
        <dbReference type="Rhea" id="RHEA:20125"/>
        <dbReference type="Rhea" id="RHEA-COMP:10000"/>
        <dbReference type="Rhea" id="RHEA-COMP:10001"/>
        <dbReference type="ChEBI" id="CHEBI:15378"/>
        <dbReference type="ChEBI" id="CHEBI:33737"/>
        <dbReference type="ChEBI" id="CHEBI:33738"/>
        <dbReference type="ChEBI" id="CHEBI:57783"/>
        <dbReference type="ChEBI" id="CHEBI:58349"/>
        <dbReference type="EC" id="1.18.1.2"/>
    </reaction>
</comment>
<comment type="subunit">
    <text evidence="5">Homodimer.</text>
</comment>
<dbReference type="STRING" id="1514105.AOC36_06325"/>
<dbReference type="KEGG" id="erl:AOC36_06325"/>
<dbReference type="EMBL" id="CP013213">
    <property type="protein sequence ID" value="AMC93614.1"/>
    <property type="molecule type" value="Genomic_DNA"/>
</dbReference>
<dbReference type="AlphaFoldDB" id="A0A0X8H0G9"/>
<evidence type="ECO:0000256" key="1">
    <source>
        <dbReference type="ARBA" id="ARBA00022630"/>
    </source>
</evidence>
<sequence>MNVYDVVVIGAGPVGLYTGYYCGLRKLNTIICDSLDTVGGQLSNQYPEKVIYDLPGFETITAGEFIQRLDAQISNVEDYVSKKLNFKVVDLINHGEHFEVKSETDAIFAKSVIVAMGNGSFEPRKMNLFGEDDYKNIHYYVEKKSNYKDKNVVVLGGGDSAIDWALMLEGVAKSVTLIHRRNEFRAKEGIVERLQKSNVNIMTPYIPSELNGDHDTVTSLFVSEVNTKDMVEIEVDEIIVSYGSLSTTNAIQSWGLDLEGKKIKINQQSTTNIPGIFACGDITYYEGREVQIISGLSEGMMASAAANLYVNEGKRNRPIR</sequence>
<dbReference type="InterPro" id="IPR023753">
    <property type="entry name" value="FAD/NAD-binding_dom"/>
</dbReference>
<accession>A0A0X8H0G9</accession>
<keyword evidence="2 5" id="KW-0274">FAD</keyword>
<keyword evidence="1 5" id="KW-0285">Flavoprotein</keyword>
<keyword evidence="8" id="KW-1185">Reference proteome</keyword>
<dbReference type="HAMAP" id="MF_01685">
    <property type="entry name" value="FENR2"/>
    <property type="match status" value="1"/>
</dbReference>
<dbReference type="GO" id="GO:0004324">
    <property type="term" value="F:ferredoxin-NADP+ reductase activity"/>
    <property type="evidence" value="ECO:0007669"/>
    <property type="project" value="UniProtKB-UniRule"/>
</dbReference>
<reference evidence="7 8" key="1">
    <citation type="submission" date="2015-10" db="EMBL/GenBank/DDBJ databases">
        <title>Erysipelothrix larvae sp. LV19 isolated from the larval gut of the rhinoceros beetle, Trypoxylus dichotomus.</title>
        <authorList>
            <person name="Lim S."/>
            <person name="Kim B.-C."/>
        </authorList>
    </citation>
    <scope>NUCLEOTIDE SEQUENCE [LARGE SCALE GENOMIC DNA]</scope>
    <source>
        <strain evidence="7 8">LV19</strain>
    </source>
</reference>
<comment type="cofactor">
    <cofactor evidence="5">
        <name>FAD</name>
        <dbReference type="ChEBI" id="CHEBI:57692"/>
    </cofactor>
    <text evidence="5">Binds 1 FAD per subunit.</text>
</comment>
<dbReference type="Pfam" id="PF07992">
    <property type="entry name" value="Pyr_redox_2"/>
    <property type="match status" value="1"/>
</dbReference>
<feature type="domain" description="FAD/NAD(P)-binding" evidence="6">
    <location>
        <begin position="4"/>
        <end position="287"/>
    </location>
</feature>
<dbReference type="Gene3D" id="3.50.50.60">
    <property type="entry name" value="FAD/NAD(P)-binding domain"/>
    <property type="match status" value="2"/>
</dbReference>
<gene>
    <name evidence="7" type="ORF">AOC36_06325</name>
</gene>
<feature type="binding site" evidence="5">
    <location>
        <position position="41"/>
    </location>
    <ligand>
        <name>FAD</name>
        <dbReference type="ChEBI" id="CHEBI:57692"/>
    </ligand>
</feature>
<evidence type="ECO:0000313" key="7">
    <source>
        <dbReference type="EMBL" id="AMC93614.1"/>
    </source>
</evidence>
<feature type="binding site" evidence="5">
    <location>
        <position position="121"/>
    </location>
    <ligand>
        <name>FAD</name>
        <dbReference type="ChEBI" id="CHEBI:57692"/>
    </ligand>
</feature>
<dbReference type="PRINTS" id="PR00469">
    <property type="entry name" value="PNDRDTASEII"/>
</dbReference>
<dbReference type="GO" id="GO:0050661">
    <property type="term" value="F:NADP binding"/>
    <property type="evidence" value="ECO:0007669"/>
    <property type="project" value="UniProtKB-UniRule"/>
</dbReference>
<dbReference type="EC" id="1.18.1.2" evidence="5"/>
<evidence type="ECO:0000256" key="2">
    <source>
        <dbReference type="ARBA" id="ARBA00022827"/>
    </source>
</evidence>
<protein>
    <recommendedName>
        <fullName evidence="5">Ferredoxin--NADP reductase</fullName>
        <shortName evidence="5">FNR</shortName>
        <shortName evidence="5">Fd-NADP(+) reductase</shortName>
        <ecNumber evidence="5">1.18.1.2</ecNumber>
    </recommendedName>
</protein>
<comment type="similarity">
    <text evidence="5">Belongs to the ferredoxin--NADP reductase type 2 family.</text>
</comment>
<feature type="binding site" evidence="5">
    <location>
        <position position="33"/>
    </location>
    <ligand>
        <name>FAD</name>
        <dbReference type="ChEBI" id="CHEBI:57692"/>
    </ligand>
</feature>
<dbReference type="InterPro" id="IPR022890">
    <property type="entry name" value="Fd--NADP_Rdtase_type_2"/>
</dbReference>
<dbReference type="PRINTS" id="PR00368">
    <property type="entry name" value="FADPNR"/>
</dbReference>
<proteinExistence type="inferred from homology"/>
<dbReference type="PANTHER" id="PTHR48105">
    <property type="entry name" value="THIOREDOXIN REDUCTASE 1-RELATED-RELATED"/>
    <property type="match status" value="1"/>
</dbReference>
<dbReference type="InterPro" id="IPR036188">
    <property type="entry name" value="FAD/NAD-bd_sf"/>
</dbReference>
<evidence type="ECO:0000259" key="6">
    <source>
        <dbReference type="Pfam" id="PF07992"/>
    </source>
</evidence>
<dbReference type="InterPro" id="IPR050097">
    <property type="entry name" value="Ferredoxin-NADP_redctase_2"/>
</dbReference>
<evidence type="ECO:0000313" key="8">
    <source>
        <dbReference type="Proteomes" id="UP000063781"/>
    </source>
</evidence>
<feature type="binding site" evidence="5">
    <location>
        <position position="46"/>
    </location>
    <ligand>
        <name>FAD</name>
        <dbReference type="ChEBI" id="CHEBI:57692"/>
    </ligand>
</feature>
<feature type="binding site" evidence="5">
    <location>
        <position position="281"/>
    </location>
    <ligand>
        <name>FAD</name>
        <dbReference type="ChEBI" id="CHEBI:57692"/>
    </ligand>
</feature>
<dbReference type="RefSeq" id="WP_067632557.1">
    <property type="nucleotide sequence ID" value="NZ_CP013213.1"/>
</dbReference>
<organism evidence="7 8">
    <name type="scientific">Erysipelothrix larvae</name>
    <dbReference type="NCBI Taxonomy" id="1514105"/>
    <lineage>
        <taxon>Bacteria</taxon>
        <taxon>Bacillati</taxon>
        <taxon>Bacillota</taxon>
        <taxon>Erysipelotrichia</taxon>
        <taxon>Erysipelotrichales</taxon>
        <taxon>Erysipelotrichaceae</taxon>
        <taxon>Erysipelothrix</taxon>
    </lineage>
</organism>
<keyword evidence="3 5" id="KW-0521">NADP</keyword>
<evidence type="ECO:0000256" key="5">
    <source>
        <dbReference type="HAMAP-Rule" id="MF_01685"/>
    </source>
</evidence>
<evidence type="ECO:0000256" key="4">
    <source>
        <dbReference type="ARBA" id="ARBA00023002"/>
    </source>
</evidence>
<keyword evidence="4 5" id="KW-0560">Oxidoreductase</keyword>
<dbReference type="OrthoDB" id="9806179at2"/>